<dbReference type="GO" id="GO:0016020">
    <property type="term" value="C:membrane"/>
    <property type="evidence" value="ECO:0007669"/>
    <property type="project" value="UniProtKB-SubCell"/>
</dbReference>
<protein>
    <recommendedName>
        <fullName evidence="8">Major facilitator superfamily (MFS) profile domain-containing protein</fullName>
    </recommendedName>
</protein>
<keyword evidence="3 5" id="KW-1133">Transmembrane helix</keyword>
<dbReference type="AlphaFoldDB" id="A0A3P7L4I6"/>
<keyword evidence="2 5" id="KW-0812">Transmembrane</keyword>
<dbReference type="PANTHER" id="PTHR23503">
    <property type="entry name" value="SOLUTE CARRIER FAMILY 2"/>
    <property type="match status" value="1"/>
</dbReference>
<keyword evidence="7" id="KW-1185">Reference proteome</keyword>
<evidence type="ECO:0000256" key="1">
    <source>
        <dbReference type="ARBA" id="ARBA00004370"/>
    </source>
</evidence>
<keyword evidence="4 5" id="KW-0472">Membrane</keyword>
<dbReference type="GO" id="GO:0015149">
    <property type="term" value="F:hexose transmembrane transporter activity"/>
    <property type="evidence" value="ECO:0007669"/>
    <property type="project" value="TreeGrafter"/>
</dbReference>
<reference evidence="6 7" key="1">
    <citation type="submission" date="2018-11" db="EMBL/GenBank/DDBJ databases">
        <authorList>
            <consortium name="Pathogen Informatics"/>
        </authorList>
    </citation>
    <scope>NUCLEOTIDE SEQUENCE [LARGE SCALE GENOMIC DNA]</scope>
</reference>
<evidence type="ECO:0000313" key="6">
    <source>
        <dbReference type="EMBL" id="VDM77625.1"/>
    </source>
</evidence>
<dbReference type="InterPro" id="IPR045263">
    <property type="entry name" value="GLUT"/>
</dbReference>
<accession>A0A3P7L4I6</accession>
<feature type="transmembrane region" description="Helical" evidence="5">
    <location>
        <begin position="93"/>
        <end position="118"/>
    </location>
</feature>
<comment type="subcellular location">
    <subcellularLocation>
        <location evidence="1">Membrane</location>
    </subcellularLocation>
</comment>
<sequence length="151" mass="15832">MLGSLQSNFYLGDEAQAQFAHGFGGTGGLVITNPSQAAFIQFLNITLGPSLSNHSETMLDNVWSFAVAVIFLGALAGSFSIRTIADKVGRKRGLYVPMTIAIFSAALSAVSKFLLFFVHGAHYVGLLPAALIEIITEVGKSIGPVKSVTAA</sequence>
<dbReference type="SUPFAM" id="SSF103473">
    <property type="entry name" value="MFS general substrate transporter"/>
    <property type="match status" value="1"/>
</dbReference>
<evidence type="ECO:0000256" key="5">
    <source>
        <dbReference type="SAM" id="Phobius"/>
    </source>
</evidence>
<dbReference type="Proteomes" id="UP000270094">
    <property type="component" value="Unassembled WGS sequence"/>
</dbReference>
<dbReference type="Pfam" id="PF00083">
    <property type="entry name" value="Sugar_tr"/>
    <property type="match status" value="1"/>
</dbReference>
<dbReference type="InterPro" id="IPR005828">
    <property type="entry name" value="MFS_sugar_transport-like"/>
</dbReference>
<evidence type="ECO:0000256" key="3">
    <source>
        <dbReference type="ARBA" id="ARBA00022989"/>
    </source>
</evidence>
<gene>
    <name evidence="6" type="ORF">SVUK_LOCUS12623</name>
</gene>
<dbReference type="OrthoDB" id="4142200at2759"/>
<evidence type="ECO:0000256" key="2">
    <source>
        <dbReference type="ARBA" id="ARBA00022692"/>
    </source>
</evidence>
<evidence type="ECO:0008006" key="8">
    <source>
        <dbReference type="Google" id="ProtNLM"/>
    </source>
</evidence>
<dbReference type="InterPro" id="IPR036259">
    <property type="entry name" value="MFS_trans_sf"/>
</dbReference>
<dbReference type="PANTHER" id="PTHR23503:SF17">
    <property type="entry name" value="MAJOR FACILITATOR SUPERFAMILY (MFS) PROFILE DOMAIN-CONTAINING PROTEIN"/>
    <property type="match status" value="1"/>
</dbReference>
<evidence type="ECO:0000313" key="7">
    <source>
        <dbReference type="Proteomes" id="UP000270094"/>
    </source>
</evidence>
<organism evidence="6 7">
    <name type="scientific">Strongylus vulgaris</name>
    <name type="common">Blood worm</name>
    <dbReference type="NCBI Taxonomy" id="40348"/>
    <lineage>
        <taxon>Eukaryota</taxon>
        <taxon>Metazoa</taxon>
        <taxon>Ecdysozoa</taxon>
        <taxon>Nematoda</taxon>
        <taxon>Chromadorea</taxon>
        <taxon>Rhabditida</taxon>
        <taxon>Rhabditina</taxon>
        <taxon>Rhabditomorpha</taxon>
        <taxon>Strongyloidea</taxon>
        <taxon>Strongylidae</taxon>
        <taxon>Strongylus</taxon>
    </lineage>
</organism>
<feature type="transmembrane region" description="Helical" evidence="5">
    <location>
        <begin position="62"/>
        <end position="81"/>
    </location>
</feature>
<dbReference type="Gene3D" id="1.20.1250.20">
    <property type="entry name" value="MFS general substrate transporter like domains"/>
    <property type="match status" value="1"/>
</dbReference>
<proteinExistence type="predicted"/>
<name>A0A3P7L4I6_STRVU</name>
<dbReference type="EMBL" id="UYYB01099695">
    <property type="protein sequence ID" value="VDM77625.1"/>
    <property type="molecule type" value="Genomic_DNA"/>
</dbReference>
<evidence type="ECO:0000256" key="4">
    <source>
        <dbReference type="ARBA" id="ARBA00023136"/>
    </source>
</evidence>